<dbReference type="eggNOG" id="COG0633">
    <property type="taxonomic scope" value="Bacteria"/>
</dbReference>
<dbReference type="PROSITE" id="PS51085">
    <property type="entry name" value="2FE2S_FER_2"/>
    <property type="match status" value="1"/>
</dbReference>
<accession>Q13XQ1</accession>
<protein>
    <submittedName>
        <fullName evidence="2">Ferredoxin</fullName>
    </submittedName>
</protein>
<sequence>MKLQSNAMCRVRDPSDAKEETVMPIVTFHRDGQTYRDEVKEHTNLVVRAGIRQFPFPHLRYECGMGKCSRCACVVRAGGEHLPPPNWKEKKQLGERLEQGYRLACQLWIEHDIELEQTDMETL</sequence>
<dbReference type="EMBL" id="CP000270">
    <property type="protein sequence ID" value="ABE31138.1"/>
    <property type="molecule type" value="Genomic_DNA"/>
</dbReference>
<evidence type="ECO:0000313" key="3">
    <source>
        <dbReference type="Proteomes" id="UP000001817"/>
    </source>
</evidence>
<dbReference type="InterPro" id="IPR036010">
    <property type="entry name" value="2Fe-2S_ferredoxin-like_sf"/>
</dbReference>
<dbReference type="InterPro" id="IPR012675">
    <property type="entry name" value="Beta-grasp_dom_sf"/>
</dbReference>
<proteinExistence type="predicted"/>
<dbReference type="InterPro" id="IPR001041">
    <property type="entry name" value="2Fe-2S_ferredoxin-type"/>
</dbReference>
<dbReference type="SUPFAM" id="SSF54292">
    <property type="entry name" value="2Fe-2S ferredoxin-like"/>
    <property type="match status" value="1"/>
</dbReference>
<name>Q13XQ1_PARXL</name>
<dbReference type="Pfam" id="PF00111">
    <property type="entry name" value="Fer2"/>
    <property type="match status" value="1"/>
</dbReference>
<organism evidence="2 3">
    <name type="scientific">Paraburkholderia xenovorans (strain LB400)</name>
    <dbReference type="NCBI Taxonomy" id="266265"/>
    <lineage>
        <taxon>Bacteria</taxon>
        <taxon>Pseudomonadati</taxon>
        <taxon>Pseudomonadota</taxon>
        <taxon>Betaproteobacteria</taxon>
        <taxon>Burkholderiales</taxon>
        <taxon>Burkholderiaceae</taxon>
        <taxon>Paraburkholderia</taxon>
    </lineage>
</organism>
<dbReference type="Gene3D" id="3.10.20.30">
    <property type="match status" value="1"/>
</dbReference>
<dbReference type="GO" id="GO:0051536">
    <property type="term" value="F:iron-sulfur cluster binding"/>
    <property type="evidence" value="ECO:0007669"/>
    <property type="project" value="InterPro"/>
</dbReference>
<dbReference type="Proteomes" id="UP000001817">
    <property type="component" value="Chromosome 1"/>
</dbReference>
<reference evidence="2 3" key="1">
    <citation type="journal article" date="2006" name="Proc. Natl. Acad. Sci. U.S.A.">
        <title>Burkholderia xenovorans LB400 harbors a multi-replicon, 9.73-Mbp genome shaped for versatility.</title>
        <authorList>
            <person name="Chain P.S."/>
            <person name="Denef V.J."/>
            <person name="Konstantinidis K.T."/>
            <person name="Vergez L.M."/>
            <person name="Agullo L."/>
            <person name="Reyes V.L."/>
            <person name="Hauser L."/>
            <person name="Cordova M."/>
            <person name="Gomez L."/>
            <person name="Gonzalez M."/>
            <person name="Land M."/>
            <person name="Lao V."/>
            <person name="Larimer F."/>
            <person name="LiPuma J.J."/>
            <person name="Mahenthiralingam E."/>
            <person name="Malfatti S.A."/>
            <person name="Marx C.J."/>
            <person name="Parnell J.J."/>
            <person name="Ramette A."/>
            <person name="Richardson P."/>
            <person name="Seeger M."/>
            <person name="Smith D."/>
            <person name="Spilker T."/>
            <person name="Sul W.J."/>
            <person name="Tsoi T.V."/>
            <person name="Ulrich L.E."/>
            <person name="Zhulin I.B."/>
            <person name="Tiedje J.M."/>
        </authorList>
    </citation>
    <scope>NUCLEOTIDE SEQUENCE [LARGE SCALE GENOMIC DNA]</scope>
    <source>
        <strain evidence="2 3">LB400</strain>
    </source>
</reference>
<feature type="domain" description="2Fe-2S ferredoxin-type" evidence="1">
    <location>
        <begin position="24"/>
        <end position="121"/>
    </location>
</feature>
<gene>
    <name evidence="2" type="ORF">Bxe_A1824</name>
</gene>
<dbReference type="CDD" id="cd00207">
    <property type="entry name" value="fer2"/>
    <property type="match status" value="1"/>
</dbReference>
<dbReference type="KEGG" id="bxe:Bxe_A1824"/>
<keyword evidence="3" id="KW-1185">Reference proteome</keyword>
<dbReference type="STRING" id="266265.Bxe_A1824"/>
<evidence type="ECO:0000259" key="1">
    <source>
        <dbReference type="PROSITE" id="PS51085"/>
    </source>
</evidence>
<evidence type="ECO:0000313" key="2">
    <source>
        <dbReference type="EMBL" id="ABE31138.1"/>
    </source>
</evidence>
<dbReference type="AlphaFoldDB" id="Q13XQ1"/>